<organism evidence="3 4">
    <name type="scientific">Kordiimonas lacus</name>
    <dbReference type="NCBI Taxonomy" id="637679"/>
    <lineage>
        <taxon>Bacteria</taxon>
        <taxon>Pseudomonadati</taxon>
        <taxon>Pseudomonadota</taxon>
        <taxon>Alphaproteobacteria</taxon>
        <taxon>Kordiimonadales</taxon>
        <taxon>Kordiimonadaceae</taxon>
        <taxon>Kordiimonas</taxon>
    </lineage>
</organism>
<reference evidence="3 4" key="1">
    <citation type="submission" date="2016-10" db="EMBL/GenBank/DDBJ databases">
        <authorList>
            <person name="de Groot N.N."/>
        </authorList>
    </citation>
    <scope>NUCLEOTIDE SEQUENCE [LARGE SCALE GENOMIC DNA]</scope>
    <source>
        <strain evidence="3 4">CGMCC 1.9109</strain>
    </source>
</reference>
<dbReference type="EMBL" id="FNAK01000006">
    <property type="protein sequence ID" value="SDE41678.1"/>
    <property type="molecule type" value="Genomic_DNA"/>
</dbReference>
<evidence type="ECO:0000256" key="1">
    <source>
        <dbReference type="SAM" id="MobiDB-lite"/>
    </source>
</evidence>
<dbReference type="AlphaFoldDB" id="A0A1G7CQS0"/>
<keyword evidence="2" id="KW-0732">Signal</keyword>
<sequence>MTVRLTAAAAIILTTSVGAAAQSQTQTPPPPPPNTCENDPGFNQFDFWVGSWNVTARNGGQQAGTNLITKVEKNCLIREEWTSVSGGTGQSINYYNPVSKKWRQVWVSAGAGGNLIDYEGGLRDGSMVLEGTITYYANGTSFPFRGTWTPNEDGTVRQFFEQYDETEEKWKGWFDGLYARQ</sequence>
<gene>
    <name evidence="3" type="ORF">SAMN04488071_2903</name>
</gene>
<keyword evidence="4" id="KW-1185">Reference proteome</keyword>
<accession>A0A1G7CQS0</accession>
<dbReference type="Proteomes" id="UP000183685">
    <property type="component" value="Unassembled WGS sequence"/>
</dbReference>
<feature type="chain" id="PRO_5010307002" evidence="2">
    <location>
        <begin position="21"/>
        <end position="181"/>
    </location>
</feature>
<protein>
    <submittedName>
        <fullName evidence="3">Uncharacterized protein</fullName>
    </submittedName>
</protein>
<name>A0A1G7CQS0_9PROT</name>
<dbReference type="STRING" id="637679.GCA_001550055_03018"/>
<dbReference type="RefSeq" id="WP_082714629.1">
    <property type="nucleotide sequence ID" value="NZ_FNAK01000006.1"/>
</dbReference>
<evidence type="ECO:0000256" key="2">
    <source>
        <dbReference type="SAM" id="SignalP"/>
    </source>
</evidence>
<feature type="signal peptide" evidence="2">
    <location>
        <begin position="1"/>
        <end position="20"/>
    </location>
</feature>
<feature type="region of interest" description="Disordered" evidence="1">
    <location>
        <begin position="19"/>
        <end position="40"/>
    </location>
</feature>
<proteinExistence type="predicted"/>
<dbReference type="OrthoDB" id="8902597at2"/>
<evidence type="ECO:0000313" key="4">
    <source>
        <dbReference type="Proteomes" id="UP000183685"/>
    </source>
</evidence>
<evidence type="ECO:0000313" key="3">
    <source>
        <dbReference type="EMBL" id="SDE41678.1"/>
    </source>
</evidence>